<dbReference type="PIRSF" id="PIRSF031644">
    <property type="entry name" value="UCP031644"/>
    <property type="match status" value="1"/>
</dbReference>
<dbReference type="InterPro" id="IPR029442">
    <property type="entry name" value="GyrI-like"/>
</dbReference>
<evidence type="ECO:0000313" key="3">
    <source>
        <dbReference type="Proteomes" id="UP001062165"/>
    </source>
</evidence>
<protein>
    <submittedName>
        <fullName evidence="2">GyrI-like domain-containing protein</fullName>
    </submittedName>
</protein>
<gene>
    <name evidence="2" type="ORF">N7E81_10350</name>
</gene>
<dbReference type="Proteomes" id="UP001062165">
    <property type="component" value="Chromosome"/>
</dbReference>
<sequence>MEKLNLVKQHPAYYKAQNKPVEVEIEPVHCLTISGIGAPEEERFQSSVGAIYAVAYTVKKYAKSEQNDFVVPKMEAFWWVDEGLVFDETPKSDWQWQLMIRMPDLVSDEHVDQAVEEVIKKKGICLANEVQLKAIHEGRCVQVLHVGSYYEEGPSIKKILEYMKSNGLEMNGYHHEIYLSDPTRTAVEKLKTIIRYAVK</sequence>
<keyword evidence="3" id="KW-1185">Reference proteome</keyword>
<organism evidence="2 3">
    <name type="scientific">Reichenbachiella carrageenanivorans</name>
    <dbReference type="NCBI Taxonomy" id="2979869"/>
    <lineage>
        <taxon>Bacteria</taxon>
        <taxon>Pseudomonadati</taxon>
        <taxon>Bacteroidota</taxon>
        <taxon>Cytophagia</taxon>
        <taxon>Cytophagales</taxon>
        <taxon>Reichenbachiellaceae</taxon>
        <taxon>Reichenbachiella</taxon>
    </lineage>
</organism>
<feature type="domain" description="AraC effector-binding" evidence="1">
    <location>
        <begin position="18"/>
        <end position="199"/>
    </location>
</feature>
<name>A0ABY6CV22_9BACT</name>
<evidence type="ECO:0000313" key="2">
    <source>
        <dbReference type="EMBL" id="UXX77770.1"/>
    </source>
</evidence>
<dbReference type="EMBL" id="CP106735">
    <property type="protein sequence ID" value="UXX77770.1"/>
    <property type="molecule type" value="Genomic_DNA"/>
</dbReference>
<dbReference type="InterPro" id="IPR011256">
    <property type="entry name" value="Reg_factor_effector_dom_sf"/>
</dbReference>
<dbReference type="InterPro" id="IPR010499">
    <property type="entry name" value="AraC_E-bd"/>
</dbReference>
<dbReference type="Gene3D" id="3.20.80.10">
    <property type="entry name" value="Regulatory factor, effector binding domain"/>
    <property type="match status" value="1"/>
</dbReference>
<evidence type="ECO:0000259" key="1">
    <source>
        <dbReference type="SMART" id="SM00871"/>
    </source>
</evidence>
<dbReference type="Pfam" id="PF06445">
    <property type="entry name" value="GyrI-like"/>
    <property type="match status" value="1"/>
</dbReference>
<dbReference type="SUPFAM" id="SSF55136">
    <property type="entry name" value="Probable bacterial effector-binding domain"/>
    <property type="match status" value="1"/>
</dbReference>
<proteinExistence type="predicted"/>
<accession>A0ABY6CV22</accession>
<reference evidence="2" key="1">
    <citation type="submission" date="2022-10" db="EMBL/GenBank/DDBJ databases">
        <title>Comparative genomics and taxonomic characterization of three novel marine species of genus Reichenbachiella exhibiting antioxidant and polysaccharide degradation activities.</title>
        <authorList>
            <person name="Muhammad N."/>
            <person name="Lee Y.-J."/>
            <person name="Ko J."/>
            <person name="Kim S.-G."/>
        </authorList>
    </citation>
    <scope>NUCLEOTIDE SEQUENCE</scope>
    <source>
        <strain evidence="2">Wsw4-B4</strain>
    </source>
</reference>
<dbReference type="RefSeq" id="WP_263049517.1">
    <property type="nucleotide sequence ID" value="NZ_CP106735.1"/>
</dbReference>
<dbReference type="SMART" id="SM00871">
    <property type="entry name" value="AraC_E_bind"/>
    <property type="match status" value="1"/>
</dbReference>
<dbReference type="InterPro" id="IPR008319">
    <property type="entry name" value="GyrI-like_CCH_Lin2189-like"/>
</dbReference>